<dbReference type="PANTHER" id="PTHR10889">
    <property type="entry name" value="DEOXYRIBOSE-PHOSPHATE ALDOLASE"/>
    <property type="match status" value="1"/>
</dbReference>
<keyword evidence="5" id="KW-0704">Schiff base</keyword>
<accession>A0A8H3ZUV3</accession>
<dbReference type="InterPro" id="IPR011343">
    <property type="entry name" value="DeoC"/>
</dbReference>
<dbReference type="GO" id="GO:0009264">
    <property type="term" value="P:deoxyribonucleotide catabolic process"/>
    <property type="evidence" value="ECO:0007669"/>
    <property type="project" value="InterPro"/>
</dbReference>
<dbReference type="InterPro" id="IPR028581">
    <property type="entry name" value="DeoC_typeI"/>
</dbReference>
<dbReference type="CDD" id="cd00959">
    <property type="entry name" value="DeoC"/>
    <property type="match status" value="1"/>
</dbReference>
<dbReference type="SMART" id="SM01133">
    <property type="entry name" value="DeoC"/>
    <property type="match status" value="1"/>
</dbReference>
<comment type="catalytic activity">
    <reaction evidence="7">
        <text>2-deoxy-D-ribose 5-phosphate = D-glyceraldehyde 3-phosphate + acetaldehyde</text>
        <dbReference type="Rhea" id="RHEA:12821"/>
        <dbReference type="ChEBI" id="CHEBI:15343"/>
        <dbReference type="ChEBI" id="CHEBI:59776"/>
        <dbReference type="ChEBI" id="CHEBI:62877"/>
        <dbReference type="EC" id="4.1.2.4"/>
    </reaction>
</comment>
<evidence type="ECO:0000256" key="7">
    <source>
        <dbReference type="ARBA" id="ARBA00048791"/>
    </source>
</evidence>
<evidence type="ECO:0000256" key="4">
    <source>
        <dbReference type="ARBA" id="ARBA00023239"/>
    </source>
</evidence>
<dbReference type="EMBL" id="WOWK01000023">
    <property type="protein sequence ID" value="KAF0327431.1"/>
    <property type="molecule type" value="Genomic_DNA"/>
</dbReference>
<dbReference type="OrthoDB" id="70823at2759"/>
<dbReference type="Proteomes" id="UP000434172">
    <property type="component" value="Unassembled WGS sequence"/>
</dbReference>
<protein>
    <recommendedName>
        <fullName evidence="2">deoxyribose-phosphate aldolase</fullName>
        <ecNumber evidence="2">4.1.2.4</ecNumber>
    </recommendedName>
    <alternativeName>
        <fullName evidence="6">2-deoxy-D-ribose 5-phosphate aldolase</fullName>
    </alternativeName>
</protein>
<evidence type="ECO:0000313" key="9">
    <source>
        <dbReference type="Proteomes" id="UP000434172"/>
    </source>
</evidence>
<dbReference type="NCBIfam" id="TIGR00126">
    <property type="entry name" value="deoC"/>
    <property type="match status" value="1"/>
</dbReference>
<dbReference type="EC" id="4.1.2.4" evidence="2"/>
<evidence type="ECO:0000313" key="8">
    <source>
        <dbReference type="EMBL" id="KAF0327431.1"/>
    </source>
</evidence>
<evidence type="ECO:0000256" key="1">
    <source>
        <dbReference type="ARBA" id="ARBA00010936"/>
    </source>
</evidence>
<comment type="caution">
    <text evidence="8">The sequence shown here is derived from an EMBL/GenBank/DDBJ whole genome shotgun (WGS) entry which is preliminary data.</text>
</comment>
<proteinExistence type="inferred from homology"/>
<dbReference type="GO" id="GO:0016052">
    <property type="term" value="P:carbohydrate catabolic process"/>
    <property type="evidence" value="ECO:0007669"/>
    <property type="project" value="TreeGrafter"/>
</dbReference>
<keyword evidence="4" id="KW-0456">Lyase</keyword>
<dbReference type="HAMAP" id="MF_00114">
    <property type="entry name" value="DeoC_type1"/>
    <property type="match status" value="1"/>
</dbReference>
<dbReference type="SUPFAM" id="SSF51569">
    <property type="entry name" value="Aldolase"/>
    <property type="match status" value="1"/>
</dbReference>
<keyword evidence="3" id="KW-0963">Cytoplasm</keyword>
<comment type="similarity">
    <text evidence="1">Belongs to the DeoC/FbaB aldolase family. DeoC type 1 subfamily.</text>
</comment>
<dbReference type="Gene3D" id="3.20.20.70">
    <property type="entry name" value="Aldolase class I"/>
    <property type="match status" value="1"/>
</dbReference>
<dbReference type="GO" id="GO:0046386">
    <property type="term" value="P:deoxyribose phosphate catabolic process"/>
    <property type="evidence" value="ECO:0007669"/>
    <property type="project" value="UniProtKB-UniPathway"/>
</dbReference>
<sequence length="309" mass="33641">MTLGQVAKMIDHSLLHPTMTDTDILEGLRIAKKYNVATACVKPYLIPLAKSELEGSDVLVCPVISFPHSNSTTEVKVFEAKGAAHNGGKEIDIDYVAKEIRKINEAVVKHSAILKVIFENNYLQEKHIIQLCEICSDISVSFVKTSTGYGFVKQPNRLYTYAGATVPHLKLMRQHSKPEVQVKAAGGVRTLDDLLHVMSLGVTRIGATATIAIMEAAVARGITDKPTTVEFKPISDAAPDIPEDSAQMARSDLGFCEDPLVTQALLDFEQAMSYDPNGVLGGGLAEFGDPFVESCFGAHDQGWIWNPRN</sequence>
<evidence type="ECO:0000256" key="5">
    <source>
        <dbReference type="ARBA" id="ARBA00023270"/>
    </source>
</evidence>
<name>A0A8H3ZUV3_9PEZI</name>
<reference evidence="8 9" key="1">
    <citation type="submission" date="2019-12" db="EMBL/GenBank/DDBJ databases">
        <title>A genome sequence resource for the geographically widespread anthracnose pathogen Colletotrichum asianum.</title>
        <authorList>
            <person name="Meng Y."/>
        </authorList>
    </citation>
    <scope>NUCLEOTIDE SEQUENCE [LARGE SCALE GENOMIC DNA]</scope>
    <source>
        <strain evidence="8 9">ICMP 18580</strain>
    </source>
</reference>
<dbReference type="GO" id="GO:0005737">
    <property type="term" value="C:cytoplasm"/>
    <property type="evidence" value="ECO:0007669"/>
    <property type="project" value="InterPro"/>
</dbReference>
<dbReference type="InterPro" id="IPR013785">
    <property type="entry name" value="Aldolase_TIM"/>
</dbReference>
<organism evidence="8 9">
    <name type="scientific">Colletotrichum asianum</name>
    <dbReference type="NCBI Taxonomy" id="702518"/>
    <lineage>
        <taxon>Eukaryota</taxon>
        <taxon>Fungi</taxon>
        <taxon>Dikarya</taxon>
        <taxon>Ascomycota</taxon>
        <taxon>Pezizomycotina</taxon>
        <taxon>Sordariomycetes</taxon>
        <taxon>Hypocreomycetidae</taxon>
        <taxon>Glomerellales</taxon>
        <taxon>Glomerellaceae</taxon>
        <taxon>Colletotrichum</taxon>
        <taxon>Colletotrichum gloeosporioides species complex</taxon>
    </lineage>
</organism>
<dbReference type="GO" id="GO:0004139">
    <property type="term" value="F:deoxyribose-phosphate aldolase activity"/>
    <property type="evidence" value="ECO:0007669"/>
    <property type="project" value="UniProtKB-EC"/>
</dbReference>
<dbReference type="AlphaFoldDB" id="A0A8H3ZUV3"/>
<evidence type="ECO:0000256" key="3">
    <source>
        <dbReference type="ARBA" id="ARBA00022490"/>
    </source>
</evidence>
<evidence type="ECO:0000256" key="2">
    <source>
        <dbReference type="ARBA" id="ARBA00012515"/>
    </source>
</evidence>
<gene>
    <name evidence="8" type="ORF">GQ607_005292</name>
</gene>
<dbReference type="InterPro" id="IPR002915">
    <property type="entry name" value="DeoC/FbaB/LacD_aldolase"/>
</dbReference>
<keyword evidence="9" id="KW-1185">Reference proteome</keyword>
<dbReference type="PANTHER" id="PTHR10889:SF1">
    <property type="entry name" value="DEOXYRIBOSE-PHOSPHATE ALDOLASE"/>
    <property type="match status" value="1"/>
</dbReference>
<dbReference type="UniPathway" id="UPA00002">
    <property type="reaction ID" value="UER00468"/>
</dbReference>
<evidence type="ECO:0000256" key="6">
    <source>
        <dbReference type="ARBA" id="ARBA00032755"/>
    </source>
</evidence>